<gene>
    <name evidence="1" type="ORF">ERS008491_00465</name>
</gene>
<protein>
    <recommendedName>
        <fullName evidence="3">DUF4054 domain-containing protein</fullName>
    </recommendedName>
</protein>
<dbReference type="Proteomes" id="UP000045824">
    <property type="component" value="Unassembled WGS sequence"/>
</dbReference>
<dbReference type="Pfam" id="PF13262">
    <property type="entry name" value="DUF4054"/>
    <property type="match status" value="1"/>
</dbReference>
<dbReference type="RefSeq" id="WP_049615116.1">
    <property type="nucleotide sequence ID" value="NZ_CAWMAB010000001.1"/>
</dbReference>
<proteinExistence type="predicted"/>
<dbReference type="EMBL" id="CPYI01000001">
    <property type="protein sequence ID" value="CNE11423.1"/>
    <property type="molecule type" value="Genomic_DNA"/>
</dbReference>
<accession>A0A0T9KLR5</accession>
<dbReference type="AlphaFoldDB" id="A0A0T9KLR5"/>
<name>A0A0T9KLR5_YERKR</name>
<dbReference type="InterPro" id="IPR025127">
    <property type="entry name" value="DUF4054"/>
</dbReference>
<reference evidence="1 2" key="1">
    <citation type="submission" date="2015-03" db="EMBL/GenBank/DDBJ databases">
        <authorList>
            <person name="Murphy D."/>
        </authorList>
    </citation>
    <scope>NUCLEOTIDE SEQUENCE [LARGE SCALE GENOMIC DNA]</scope>
    <source>
        <strain evidence="1 2">FCF326</strain>
    </source>
</reference>
<organism evidence="1 2">
    <name type="scientific">Yersinia kristensenii</name>
    <dbReference type="NCBI Taxonomy" id="28152"/>
    <lineage>
        <taxon>Bacteria</taxon>
        <taxon>Pseudomonadati</taxon>
        <taxon>Pseudomonadota</taxon>
        <taxon>Gammaproteobacteria</taxon>
        <taxon>Enterobacterales</taxon>
        <taxon>Yersiniaceae</taxon>
        <taxon>Yersinia</taxon>
    </lineage>
</organism>
<evidence type="ECO:0008006" key="3">
    <source>
        <dbReference type="Google" id="ProtNLM"/>
    </source>
</evidence>
<sequence length="134" mass="14736">MPKNRNLPTVEKFRTDFPQFSDVNKYPESAIQFRLNLADNLLSENLLGDMFPYLVELFVAHYTTLQAKDVQSAAMGGGSGSTNGAASSKSVDKVSVSYDNSATLNPDAGFWNFTRYGAEFYQLVTMFGAGGRQL</sequence>
<evidence type="ECO:0000313" key="2">
    <source>
        <dbReference type="Proteomes" id="UP000045824"/>
    </source>
</evidence>
<evidence type="ECO:0000313" key="1">
    <source>
        <dbReference type="EMBL" id="CNE11423.1"/>
    </source>
</evidence>